<protein>
    <submittedName>
        <fullName evidence="2">Uncharacterized protein</fullName>
    </submittedName>
</protein>
<reference evidence="2 3" key="1">
    <citation type="submission" date="2023-11" db="EMBL/GenBank/DDBJ databases">
        <title>Paucibacter sp. nov., isolated from fresh soil in Korea.</title>
        <authorList>
            <person name="Le N.T.T."/>
        </authorList>
    </citation>
    <scope>NUCLEOTIDE SEQUENCE [LARGE SCALE GENOMIC DNA]</scope>
    <source>
        <strain evidence="2 3">R3-3</strain>
    </source>
</reference>
<proteinExistence type="predicted"/>
<comment type="caution">
    <text evidence="2">The sequence shown here is derived from an EMBL/GenBank/DDBJ whole genome shotgun (WGS) entry which is preliminary data.</text>
</comment>
<name>A0ABU5DJT1_9BURK</name>
<sequence>MAIIISIEQARSARRAKTTSNRKQPASSRRTVLRAVGSAPALTSAQRQRRDEVRLAAKARL</sequence>
<organism evidence="2 3">
    <name type="scientific">Roseateles agri</name>
    <dbReference type="NCBI Taxonomy" id="3098619"/>
    <lineage>
        <taxon>Bacteria</taxon>
        <taxon>Pseudomonadati</taxon>
        <taxon>Pseudomonadota</taxon>
        <taxon>Betaproteobacteria</taxon>
        <taxon>Burkholderiales</taxon>
        <taxon>Sphaerotilaceae</taxon>
        <taxon>Roseateles</taxon>
    </lineage>
</organism>
<gene>
    <name evidence="2" type="ORF">SNE35_18725</name>
</gene>
<evidence type="ECO:0000313" key="2">
    <source>
        <dbReference type="EMBL" id="MDY0746555.1"/>
    </source>
</evidence>
<evidence type="ECO:0000313" key="3">
    <source>
        <dbReference type="Proteomes" id="UP001285263"/>
    </source>
</evidence>
<dbReference type="RefSeq" id="WP_320424496.1">
    <property type="nucleotide sequence ID" value="NZ_JAXCLA010000006.1"/>
</dbReference>
<dbReference type="Proteomes" id="UP001285263">
    <property type="component" value="Unassembled WGS sequence"/>
</dbReference>
<feature type="region of interest" description="Disordered" evidence="1">
    <location>
        <begin position="9"/>
        <end position="61"/>
    </location>
</feature>
<evidence type="ECO:0000256" key="1">
    <source>
        <dbReference type="SAM" id="MobiDB-lite"/>
    </source>
</evidence>
<feature type="compositionally biased region" description="Polar residues" evidence="1">
    <location>
        <begin position="18"/>
        <end position="30"/>
    </location>
</feature>
<dbReference type="EMBL" id="JAXCLA010000006">
    <property type="protein sequence ID" value="MDY0746555.1"/>
    <property type="molecule type" value="Genomic_DNA"/>
</dbReference>
<accession>A0ABU5DJT1</accession>
<keyword evidence="3" id="KW-1185">Reference proteome</keyword>